<evidence type="ECO:0000256" key="4">
    <source>
        <dbReference type="ARBA" id="ARBA00044746"/>
    </source>
</evidence>
<comment type="similarity">
    <text evidence="1">Belongs to the ataxin-10 family.</text>
</comment>
<comment type="caution">
    <text evidence="9">The sequence shown here is derived from an EMBL/GenBank/DDBJ whole genome shotgun (WGS) entry which is preliminary data.</text>
</comment>
<proteinExistence type="inferred from homology"/>
<feature type="region of interest" description="Disordered" evidence="7">
    <location>
        <begin position="446"/>
        <end position="534"/>
    </location>
</feature>
<sequence>MATKAFSTTAPSVLSFSAISEAAGSSSSAASVSLSKRFTQQCAQFDIKDRNKIRRLITVLEGCSQVLAQNPRSRMETGTDPKLWTDLRKLWRDLSRQLFSSSFWDNDDDSSSDDEDGDVSSRITSPPTSPFSARFETNGKSSGQHGSKPENESSGQGHTRDLSTSTTTTTASQRSAKQRRKQDDEDRQAGLKALCASLAKFTRNLVAGVKGNQVQAFENEPEIRRLLHYYTSWTEMQDDDSVIVSRLLTQALSNVVTSNEILVEKLWEVYMALPEDEGVLIRLMQSPDSKTLLTSLIFVLNCIHKNKKRTTMLVKSRTGVRICISLLDNMVKLHEAEERSDGAKAFDIGYSIVTQLIEAGSAPDLYRKFRVKSETITPHQTTLLKLIDSYLQSTQLNPPLAAPTPSHKQLEMLMWSAHINLGPFLAKRFFELSEYAQESMMRALGMTRGNRPTVSKEQRGKDESNDGRRYSLSSSGLYSPLNSPTRSGMFDPDFEEEQGPSNLKSTPVQDSRRPSVSSTGSSSSGRARSNSNTGLQQLDTALPTVCEALVLITQCIVTISLEAEEEATRRSEEKYRQERMNKRAAESETRTLNGLAGDYREYLERGITSPRGEGDERTLAGKEADTNTQADEKKEKEQEWVNMKEYFNRKRWEGVGVIESLIEVLSLLDVFLPRINFGKPVNRDGTPSASSPLSGKPKEVTSDPSSIGFSYLKRDLVRLLGVLCAGVKSVQDRTRDAGGLPVVMNLCVIDERNPFLREHAIFTLHNLLKDNSENQKFVDSVKPSQEWSSDGTLKTKVGAKILK</sequence>
<evidence type="ECO:0000256" key="6">
    <source>
        <dbReference type="ARBA" id="ARBA00044805"/>
    </source>
</evidence>
<feature type="compositionally biased region" description="Basic and acidic residues" evidence="7">
    <location>
        <begin position="612"/>
        <end position="637"/>
    </location>
</feature>
<accession>A0A9P6EMP2</accession>
<feature type="region of interest" description="Disordered" evidence="7">
    <location>
        <begin position="605"/>
        <end position="637"/>
    </location>
</feature>
<feature type="compositionally biased region" description="Basic and acidic residues" evidence="7">
    <location>
        <begin position="566"/>
        <end position="589"/>
    </location>
</feature>
<protein>
    <recommendedName>
        <fullName evidence="5">Ataxin-10 homolog</fullName>
    </recommendedName>
    <alternativeName>
        <fullName evidence="6">Copper transport protein 86</fullName>
    </alternativeName>
</protein>
<dbReference type="Pfam" id="PF09759">
    <property type="entry name" value="Atx10homo_assoc"/>
    <property type="match status" value="1"/>
</dbReference>
<gene>
    <name evidence="9" type="ORF">CPB83DRAFT_833406</name>
</gene>
<keyword evidence="10" id="KW-1185">Reference proteome</keyword>
<keyword evidence="3" id="KW-0131">Cell cycle</keyword>
<dbReference type="SUPFAM" id="SSF48371">
    <property type="entry name" value="ARM repeat"/>
    <property type="match status" value="1"/>
</dbReference>
<comment type="function">
    <text evidence="4">May play a role in the regulation of cytokinesis.</text>
</comment>
<dbReference type="Gene3D" id="1.25.10.10">
    <property type="entry name" value="Leucine-rich Repeat Variant"/>
    <property type="match status" value="1"/>
</dbReference>
<dbReference type="PANTHER" id="PTHR13255:SF0">
    <property type="entry name" value="ATAXIN-10"/>
    <property type="match status" value="1"/>
</dbReference>
<evidence type="ECO:0000256" key="2">
    <source>
        <dbReference type="ARBA" id="ARBA00022618"/>
    </source>
</evidence>
<feature type="compositionally biased region" description="Acidic residues" evidence="7">
    <location>
        <begin position="105"/>
        <end position="118"/>
    </location>
</feature>
<dbReference type="AlphaFoldDB" id="A0A9P6EMP2"/>
<name>A0A9P6EMP2_9AGAR</name>
<keyword evidence="2" id="KW-0132">Cell division</keyword>
<feature type="compositionally biased region" description="Low complexity" evidence="7">
    <location>
        <begin position="470"/>
        <end position="479"/>
    </location>
</feature>
<dbReference type="PANTHER" id="PTHR13255">
    <property type="entry name" value="ATAXIN-10"/>
    <property type="match status" value="1"/>
</dbReference>
<evidence type="ECO:0000256" key="7">
    <source>
        <dbReference type="SAM" id="MobiDB-lite"/>
    </source>
</evidence>
<evidence type="ECO:0000313" key="9">
    <source>
        <dbReference type="EMBL" id="KAF9531749.1"/>
    </source>
</evidence>
<reference evidence="9" key="1">
    <citation type="submission" date="2020-11" db="EMBL/GenBank/DDBJ databases">
        <authorList>
            <consortium name="DOE Joint Genome Institute"/>
            <person name="Ahrendt S."/>
            <person name="Riley R."/>
            <person name="Andreopoulos W."/>
            <person name="Labutti K."/>
            <person name="Pangilinan J."/>
            <person name="Ruiz-Duenas F.J."/>
            <person name="Barrasa J.M."/>
            <person name="Sanchez-Garcia M."/>
            <person name="Camarero S."/>
            <person name="Miyauchi S."/>
            <person name="Serrano A."/>
            <person name="Linde D."/>
            <person name="Babiker R."/>
            <person name="Drula E."/>
            <person name="Ayuso-Fernandez I."/>
            <person name="Pacheco R."/>
            <person name="Padilla G."/>
            <person name="Ferreira P."/>
            <person name="Barriuso J."/>
            <person name="Kellner H."/>
            <person name="Castanera R."/>
            <person name="Alfaro M."/>
            <person name="Ramirez L."/>
            <person name="Pisabarro A.G."/>
            <person name="Kuo A."/>
            <person name="Tritt A."/>
            <person name="Lipzen A."/>
            <person name="He G."/>
            <person name="Yan M."/>
            <person name="Ng V."/>
            <person name="Cullen D."/>
            <person name="Martin F."/>
            <person name="Rosso M.-N."/>
            <person name="Henrissat B."/>
            <person name="Hibbett D."/>
            <person name="Martinez A.T."/>
            <person name="Grigoriev I.V."/>
        </authorList>
    </citation>
    <scope>NUCLEOTIDE SEQUENCE</scope>
    <source>
        <strain evidence="9">CBS 506.95</strain>
    </source>
</reference>
<dbReference type="InterPro" id="IPR051374">
    <property type="entry name" value="Ataxin-10/CTR86_families"/>
</dbReference>
<dbReference type="OrthoDB" id="379794at2759"/>
<dbReference type="InterPro" id="IPR011989">
    <property type="entry name" value="ARM-like"/>
</dbReference>
<evidence type="ECO:0000256" key="5">
    <source>
        <dbReference type="ARBA" id="ARBA00044801"/>
    </source>
</evidence>
<dbReference type="GO" id="GO:0005829">
    <property type="term" value="C:cytosol"/>
    <property type="evidence" value="ECO:0007669"/>
    <property type="project" value="TreeGrafter"/>
</dbReference>
<evidence type="ECO:0000259" key="8">
    <source>
        <dbReference type="Pfam" id="PF09759"/>
    </source>
</evidence>
<dbReference type="GO" id="GO:0051301">
    <property type="term" value="P:cell division"/>
    <property type="evidence" value="ECO:0007669"/>
    <property type="project" value="UniProtKB-KW"/>
</dbReference>
<evidence type="ECO:0000313" key="10">
    <source>
        <dbReference type="Proteomes" id="UP000807306"/>
    </source>
</evidence>
<organism evidence="9 10">
    <name type="scientific">Crepidotus variabilis</name>
    <dbReference type="NCBI Taxonomy" id="179855"/>
    <lineage>
        <taxon>Eukaryota</taxon>
        <taxon>Fungi</taxon>
        <taxon>Dikarya</taxon>
        <taxon>Basidiomycota</taxon>
        <taxon>Agaricomycotina</taxon>
        <taxon>Agaricomycetes</taxon>
        <taxon>Agaricomycetidae</taxon>
        <taxon>Agaricales</taxon>
        <taxon>Agaricineae</taxon>
        <taxon>Crepidotaceae</taxon>
        <taxon>Crepidotus</taxon>
    </lineage>
</organism>
<dbReference type="InterPro" id="IPR019156">
    <property type="entry name" value="Ataxin-10_domain"/>
</dbReference>
<feature type="domain" description="Ataxin-10" evidence="8">
    <location>
        <begin position="712"/>
        <end position="791"/>
    </location>
</feature>
<feature type="compositionally biased region" description="Polar residues" evidence="7">
    <location>
        <begin position="499"/>
        <end position="509"/>
    </location>
</feature>
<dbReference type="InterPro" id="IPR016024">
    <property type="entry name" value="ARM-type_fold"/>
</dbReference>
<evidence type="ECO:0000256" key="1">
    <source>
        <dbReference type="ARBA" id="ARBA00008384"/>
    </source>
</evidence>
<feature type="compositionally biased region" description="Basic and acidic residues" evidence="7">
    <location>
        <begin position="454"/>
        <end position="469"/>
    </location>
</feature>
<feature type="region of interest" description="Disordered" evidence="7">
    <location>
        <begin position="105"/>
        <end position="186"/>
    </location>
</feature>
<evidence type="ECO:0000256" key="3">
    <source>
        <dbReference type="ARBA" id="ARBA00023306"/>
    </source>
</evidence>
<dbReference type="EMBL" id="MU157834">
    <property type="protein sequence ID" value="KAF9531749.1"/>
    <property type="molecule type" value="Genomic_DNA"/>
</dbReference>
<dbReference type="Proteomes" id="UP000807306">
    <property type="component" value="Unassembled WGS sequence"/>
</dbReference>
<feature type="region of interest" description="Disordered" evidence="7">
    <location>
        <begin position="681"/>
        <end position="704"/>
    </location>
</feature>
<feature type="region of interest" description="Disordered" evidence="7">
    <location>
        <begin position="564"/>
        <end position="589"/>
    </location>
</feature>
<feature type="compositionally biased region" description="Low complexity" evidence="7">
    <location>
        <begin position="514"/>
        <end position="531"/>
    </location>
</feature>